<dbReference type="EMBL" id="CP001186">
    <property type="protein sequence ID" value="ACK93815.1"/>
    <property type="molecule type" value="Genomic_DNA"/>
</dbReference>
<gene>
    <name evidence="1" type="ordered locus">BCG9842_B4375</name>
</gene>
<name>B7IJ65_BACC2</name>
<dbReference type="Proteomes" id="UP000006744">
    <property type="component" value="Chromosome"/>
</dbReference>
<evidence type="ECO:0000313" key="1">
    <source>
        <dbReference type="EMBL" id="ACK93815.1"/>
    </source>
</evidence>
<dbReference type="AlphaFoldDB" id="B7IJ65"/>
<accession>B7IJ65</accession>
<protein>
    <submittedName>
        <fullName evidence="1">Uncharacterized protein</fullName>
    </submittedName>
</protein>
<reference evidence="1 2" key="1">
    <citation type="submission" date="2008-10" db="EMBL/GenBank/DDBJ databases">
        <title>Genome sequence of Bacillus cereus G9842.</title>
        <authorList>
            <person name="Dodson R.J."/>
            <person name="Durkin A.S."/>
            <person name="Rosovitz M.J."/>
            <person name="Rasko D.A."/>
            <person name="Hoffmaster A."/>
            <person name="Ravel J."/>
            <person name="Sutton G."/>
        </authorList>
    </citation>
    <scope>NUCLEOTIDE SEQUENCE [LARGE SCALE GENOMIC DNA]</scope>
    <source>
        <strain evidence="1 2">G9842</strain>
    </source>
</reference>
<organism evidence="1 2">
    <name type="scientific">Bacillus cereus (strain G9842)</name>
    <dbReference type="NCBI Taxonomy" id="405531"/>
    <lineage>
        <taxon>Bacteria</taxon>
        <taxon>Bacillati</taxon>
        <taxon>Bacillota</taxon>
        <taxon>Bacilli</taxon>
        <taxon>Bacillales</taxon>
        <taxon>Bacillaceae</taxon>
        <taxon>Bacillus</taxon>
        <taxon>Bacillus cereus group</taxon>
    </lineage>
</organism>
<proteinExistence type="predicted"/>
<dbReference type="HOGENOM" id="CLU_3229148_0_0_9"/>
<dbReference type="KEGG" id="bcg:BCG9842_B4375"/>
<evidence type="ECO:0000313" key="2">
    <source>
        <dbReference type="Proteomes" id="UP000006744"/>
    </source>
</evidence>
<sequence length="43" mass="5041">MGKYNKLLSNKEGNTPIEYVRALDTLEEFNELNLDYVETSMKE</sequence>